<evidence type="ECO:0000256" key="6">
    <source>
        <dbReference type="ARBA" id="ARBA00022729"/>
    </source>
</evidence>
<keyword evidence="7 10" id="KW-0256">Endoplasmic reticulum</keyword>
<feature type="chain" id="PRO_5025709236" description="Dolichyl-diphosphooligosaccharide--protein glycosyltransferase subunit 1" evidence="10">
    <location>
        <begin position="28"/>
        <end position="489"/>
    </location>
</feature>
<dbReference type="OrthoDB" id="310030at2759"/>
<sequence>MEPQLRVRSALLISVLALLSLAVGSSSQEIQIVNAERRIDLTSHIVKVFLTLKVENIGTSPSSELLLAFPPTQLDHLALIKAAATVGKRKKKSYLPLDVNPTKLPDAPNDTKYFSISLINALSTGETATIEVLYILTHSLEAFPTEISQSESQLVYYRDSATILSPYHIKQQTTFFKTPSPKLESFTRVEPTNRAGTELKYGPYENQAPYSFSPVLVHFENNNPFAVIEELVREVEISHWGSLQITESYKLVHAGARHKGVFSRVDYQSRPSFGGVSSFKHLLARLPPRVHSVYYRDEIGNISSSHLRTDPWKSELEIEPRYPLFGGWKATFVIGYGLPLQDFLFESPDGRRYLNFSFGCTFAETVVDKLTIKVVLPEGSKDPSAVVPFPVEQHLETKYSYLDIIGRTVVVLEKNNVVPEHNSPFQVVLPEGSKDPSAVVPFPVEQHLETKYSYLDIIGRTVVVLDVVPCCILCNDLEYINSFGEAVFN</sequence>
<evidence type="ECO:0000313" key="11">
    <source>
        <dbReference type="EMBL" id="KAB1199641.1"/>
    </source>
</evidence>
<comment type="function">
    <text evidence="1 10">Subunit of the oligosaccharyl transferase (OST) complex that catalyzes the initial transfer of a defined glycan (Glc(3)Man(9)GlcNAc(2) in eukaryotes) from the lipid carrier dolichol-pyrophosphate to an asparagine residue within an Asn-X-Ser/Thr consensus motif in nascent polypeptide chains, the first step in protein N-glycosylation. N-glycosylation occurs cotranslationally and the complex associates with the Sec61 complex at the channel-forming translocon complex that mediates protein translocation across the endoplasmic reticulum (ER). All subunits are required for a maximal enzyme activity.</text>
</comment>
<name>A0A6A1UH89_9ROSI</name>
<keyword evidence="5" id="KW-0812">Transmembrane</keyword>
<evidence type="ECO:0000313" key="12">
    <source>
        <dbReference type="Proteomes" id="UP000516437"/>
    </source>
</evidence>
<proteinExistence type="inferred from homology"/>
<keyword evidence="6 10" id="KW-0732">Signal</keyword>
<dbReference type="GO" id="GO:0016740">
    <property type="term" value="F:transferase activity"/>
    <property type="evidence" value="ECO:0007669"/>
    <property type="project" value="UniProtKB-KW"/>
</dbReference>
<comment type="subunit">
    <text evidence="10">Component of the oligosaccharyltransferase (OST) complex.</text>
</comment>
<organism evidence="11 12">
    <name type="scientific">Morella rubra</name>
    <name type="common">Chinese bayberry</name>
    <dbReference type="NCBI Taxonomy" id="262757"/>
    <lineage>
        <taxon>Eukaryota</taxon>
        <taxon>Viridiplantae</taxon>
        <taxon>Streptophyta</taxon>
        <taxon>Embryophyta</taxon>
        <taxon>Tracheophyta</taxon>
        <taxon>Spermatophyta</taxon>
        <taxon>Magnoliopsida</taxon>
        <taxon>eudicotyledons</taxon>
        <taxon>Gunneridae</taxon>
        <taxon>Pentapetalae</taxon>
        <taxon>rosids</taxon>
        <taxon>fabids</taxon>
        <taxon>Fagales</taxon>
        <taxon>Myricaceae</taxon>
        <taxon>Morella</taxon>
    </lineage>
</organism>
<evidence type="ECO:0000256" key="9">
    <source>
        <dbReference type="ARBA" id="ARBA00023136"/>
    </source>
</evidence>
<keyword evidence="9" id="KW-0472">Membrane</keyword>
<keyword evidence="8" id="KW-1133">Transmembrane helix</keyword>
<comment type="subcellular location">
    <subcellularLocation>
        <location evidence="2 10">Endoplasmic reticulum membrane</location>
        <topology evidence="2 10">Single-pass type I membrane protein</topology>
    </subcellularLocation>
</comment>
<keyword evidence="12" id="KW-1185">Reference proteome</keyword>
<dbReference type="GO" id="GO:0018279">
    <property type="term" value="P:protein N-linked glycosylation via asparagine"/>
    <property type="evidence" value="ECO:0007669"/>
    <property type="project" value="TreeGrafter"/>
</dbReference>
<keyword evidence="11" id="KW-0808">Transferase</keyword>
<evidence type="ECO:0000256" key="4">
    <source>
        <dbReference type="ARBA" id="ARBA00008905"/>
    </source>
</evidence>
<evidence type="ECO:0000256" key="3">
    <source>
        <dbReference type="ARBA" id="ARBA00004922"/>
    </source>
</evidence>
<comment type="pathway">
    <text evidence="3 10">Protein modification; protein glycosylation.</text>
</comment>
<evidence type="ECO:0000256" key="2">
    <source>
        <dbReference type="ARBA" id="ARBA00004115"/>
    </source>
</evidence>
<dbReference type="PANTHER" id="PTHR21049:SF2">
    <property type="entry name" value="DOLICHYL-DIPHOSPHOOLIGOSACCHARIDE--PROTEIN GLYCOSYLTRANSFERASE SUBUNIT 1B"/>
    <property type="match status" value="1"/>
</dbReference>
<evidence type="ECO:0000256" key="1">
    <source>
        <dbReference type="ARBA" id="ARBA00002791"/>
    </source>
</evidence>
<accession>A0A6A1UH89</accession>
<dbReference type="AlphaFoldDB" id="A0A6A1UH89"/>
<dbReference type="UniPathway" id="UPA00378"/>
<evidence type="ECO:0000256" key="8">
    <source>
        <dbReference type="ARBA" id="ARBA00022989"/>
    </source>
</evidence>
<gene>
    <name evidence="11" type="ORF">CJ030_MR0G018654</name>
</gene>
<evidence type="ECO:0000256" key="10">
    <source>
        <dbReference type="RuleBase" id="RU361143"/>
    </source>
</evidence>
<dbReference type="GO" id="GO:0008250">
    <property type="term" value="C:oligosaccharyltransferase complex"/>
    <property type="evidence" value="ECO:0007669"/>
    <property type="project" value="UniProtKB-UniRule"/>
</dbReference>
<dbReference type="InterPro" id="IPR007676">
    <property type="entry name" value="Ribophorin_I"/>
</dbReference>
<dbReference type="EMBL" id="RXIC02000436">
    <property type="protein sequence ID" value="KAB1199641.1"/>
    <property type="molecule type" value="Genomic_DNA"/>
</dbReference>
<feature type="signal peptide" evidence="10">
    <location>
        <begin position="1"/>
        <end position="27"/>
    </location>
</feature>
<dbReference type="Pfam" id="PF04597">
    <property type="entry name" value="Ribophorin_I"/>
    <property type="match status" value="1"/>
</dbReference>
<dbReference type="Proteomes" id="UP000516437">
    <property type="component" value="Unassembled WGS sequence"/>
</dbReference>
<comment type="similarity">
    <text evidence="4 10">Belongs to the OST1 family.</text>
</comment>
<evidence type="ECO:0000256" key="5">
    <source>
        <dbReference type="ARBA" id="ARBA00022692"/>
    </source>
</evidence>
<protein>
    <recommendedName>
        <fullName evidence="10">Dolichyl-diphosphooligosaccharide--protein glycosyltransferase subunit 1</fullName>
    </recommendedName>
</protein>
<comment type="caution">
    <text evidence="11">The sequence shown here is derived from an EMBL/GenBank/DDBJ whole genome shotgun (WGS) entry which is preliminary data.</text>
</comment>
<reference evidence="11 12" key="1">
    <citation type="journal article" date="2019" name="Plant Biotechnol. J.">
        <title>The red bayberry genome and genetic basis of sex determination.</title>
        <authorList>
            <person name="Jia H.M."/>
            <person name="Jia H.J."/>
            <person name="Cai Q.L."/>
            <person name="Wang Y."/>
            <person name="Zhao H.B."/>
            <person name="Yang W.F."/>
            <person name="Wang G.Y."/>
            <person name="Li Y.H."/>
            <person name="Zhan D.L."/>
            <person name="Shen Y.T."/>
            <person name="Niu Q.F."/>
            <person name="Chang L."/>
            <person name="Qiu J."/>
            <person name="Zhao L."/>
            <person name="Xie H.B."/>
            <person name="Fu W.Y."/>
            <person name="Jin J."/>
            <person name="Li X.W."/>
            <person name="Jiao Y."/>
            <person name="Zhou C.C."/>
            <person name="Tu T."/>
            <person name="Chai C.Y."/>
            <person name="Gao J.L."/>
            <person name="Fan L.J."/>
            <person name="van de Weg E."/>
            <person name="Wang J.Y."/>
            <person name="Gao Z.S."/>
        </authorList>
    </citation>
    <scope>NUCLEOTIDE SEQUENCE [LARGE SCALE GENOMIC DNA]</scope>
    <source>
        <tissue evidence="11">Leaves</tissue>
    </source>
</reference>
<evidence type="ECO:0000256" key="7">
    <source>
        <dbReference type="ARBA" id="ARBA00022824"/>
    </source>
</evidence>
<dbReference type="PANTHER" id="PTHR21049">
    <property type="entry name" value="RIBOPHORIN I"/>
    <property type="match status" value="1"/>
</dbReference>